<dbReference type="Pfam" id="PF01494">
    <property type="entry name" value="FAD_binding_3"/>
    <property type="match status" value="1"/>
</dbReference>
<feature type="domain" description="FAD-binding" evidence="1">
    <location>
        <begin position="3"/>
        <end position="303"/>
    </location>
</feature>
<dbReference type="OrthoDB" id="1142316at2"/>
<dbReference type="Proteomes" id="UP000241507">
    <property type="component" value="Chromosome"/>
</dbReference>
<accession>A0A2R3Z822</accession>
<dbReference type="PANTHER" id="PTHR42685">
    <property type="entry name" value="GERANYLGERANYL DIPHOSPHATE REDUCTASE"/>
    <property type="match status" value="1"/>
</dbReference>
<evidence type="ECO:0000259" key="1">
    <source>
        <dbReference type="Pfam" id="PF01494"/>
    </source>
</evidence>
<dbReference type="PANTHER" id="PTHR42685:SF22">
    <property type="entry name" value="CONDITIONED MEDIUM FACTOR RECEPTOR 1"/>
    <property type="match status" value="1"/>
</dbReference>
<keyword evidence="3" id="KW-1185">Reference proteome</keyword>
<dbReference type="Gene3D" id="3.50.50.60">
    <property type="entry name" value="FAD/NAD(P)-binding domain"/>
    <property type="match status" value="1"/>
</dbReference>
<dbReference type="InterPro" id="IPR002938">
    <property type="entry name" value="FAD-bd"/>
</dbReference>
<dbReference type="InterPro" id="IPR050407">
    <property type="entry name" value="Geranylgeranyl_reductase"/>
</dbReference>
<dbReference type="PRINTS" id="PR00420">
    <property type="entry name" value="RNGMNOXGNASE"/>
</dbReference>
<dbReference type="KEGG" id="grs:C7S20_14475"/>
<name>A0A2R3Z822_9FLAO</name>
<organism evidence="2 3">
    <name type="scientific">Christiangramia fulva</name>
    <dbReference type="NCBI Taxonomy" id="2126553"/>
    <lineage>
        <taxon>Bacteria</taxon>
        <taxon>Pseudomonadati</taxon>
        <taxon>Bacteroidota</taxon>
        <taxon>Flavobacteriia</taxon>
        <taxon>Flavobacteriales</taxon>
        <taxon>Flavobacteriaceae</taxon>
        <taxon>Christiangramia</taxon>
    </lineage>
</organism>
<dbReference type="GO" id="GO:0071949">
    <property type="term" value="F:FAD binding"/>
    <property type="evidence" value="ECO:0007669"/>
    <property type="project" value="InterPro"/>
</dbReference>
<dbReference type="SUPFAM" id="SSF51905">
    <property type="entry name" value="FAD/NAD(P)-binding domain"/>
    <property type="match status" value="1"/>
</dbReference>
<protein>
    <submittedName>
        <fullName evidence="2">FAD-dependent oxidoreductase</fullName>
    </submittedName>
</protein>
<evidence type="ECO:0000313" key="3">
    <source>
        <dbReference type="Proteomes" id="UP000241507"/>
    </source>
</evidence>
<dbReference type="RefSeq" id="WP_107013146.1">
    <property type="nucleotide sequence ID" value="NZ_CP028136.1"/>
</dbReference>
<gene>
    <name evidence="2" type="ORF">C7S20_14475</name>
</gene>
<proteinExistence type="predicted"/>
<dbReference type="AlphaFoldDB" id="A0A2R3Z822"/>
<reference evidence="3" key="1">
    <citation type="submission" date="2018-03" db="EMBL/GenBank/DDBJ databases">
        <title>Gramella fulva sp. nov., isolated from a dry surface of tidal flat.</title>
        <authorList>
            <person name="Hwang S.H."/>
            <person name="Hwang W.M."/>
            <person name="Kang K."/>
            <person name="Ahn T.-Y."/>
        </authorList>
    </citation>
    <scope>NUCLEOTIDE SEQUENCE [LARGE SCALE GENOMIC DNA]</scope>
    <source>
        <strain evidence="3">SH35</strain>
    </source>
</reference>
<dbReference type="EMBL" id="CP028136">
    <property type="protein sequence ID" value="AVR46372.1"/>
    <property type="molecule type" value="Genomic_DNA"/>
</dbReference>
<dbReference type="InterPro" id="IPR036188">
    <property type="entry name" value="FAD/NAD-bd_sf"/>
</dbReference>
<evidence type="ECO:0000313" key="2">
    <source>
        <dbReference type="EMBL" id="AVR46372.1"/>
    </source>
</evidence>
<sequence>MSRTQIIIVGGGLAGLTAAIHLSRHQLKVLLIEKNEFPHHKVCGEYLSAEVKLYLEKLGLDIFSLGPKEISRLEFSTTEGKKIDAQLDLGGIGISRYTLDNYFFQKARELGCEILHESVENIEYKNETFSVSLNNGLILKADFVLGAFGKRSLLDRKLDRRFQQKASNWLAVKAHYKNKSFPDDLVALHNFNGGYCGLSKIENGEVNACYLATFESFKKYRDTADFQKNVLMKNRYLKEFFSNSEMSFQKELTIAQINFHSKEQIKDHVIMLGDAAGLIHPLCGNGMAMAIHSAKIASEVLLEFFKRKDIKRASVEKNYEERWKEQFNGRMFAGRLLQKILMNHSATYFSQQIIDLFPGIMPAIVKQTHGNPIA</sequence>